<name>A0A0C1FR19_9SPHI</name>
<proteinExistence type="predicted"/>
<keyword evidence="2" id="KW-0238">DNA-binding</keyword>
<dbReference type="OrthoDB" id="1727128at2"/>
<dbReference type="Gene3D" id="3.30.450.20">
    <property type="entry name" value="PAS domain"/>
    <property type="match status" value="1"/>
</dbReference>
<dbReference type="PANTHER" id="PTHR44688:SF16">
    <property type="entry name" value="DNA-BINDING TRANSCRIPTIONAL ACTIVATOR DEVR_DOSR"/>
    <property type="match status" value="1"/>
</dbReference>
<dbReference type="GO" id="GO:0006355">
    <property type="term" value="P:regulation of DNA-templated transcription"/>
    <property type="evidence" value="ECO:0007669"/>
    <property type="project" value="InterPro"/>
</dbReference>
<comment type="caution">
    <text evidence="5">The sequence shown here is derived from an EMBL/GenBank/DDBJ whole genome shotgun (WGS) entry which is preliminary data.</text>
</comment>
<gene>
    <name evidence="5" type="ORF">OC25_09750</name>
</gene>
<dbReference type="CDD" id="cd06170">
    <property type="entry name" value="LuxR_C_like"/>
    <property type="match status" value="1"/>
</dbReference>
<sequence length="253" mass="29172">MKADNRRGLLTKNKIEKVSYEDKLQLKNYLEAISAFEKLTYQSVYVIDYAEMKFEYVSGNPLFLCGHTVAEVMEMGYGFYFNNVPEKDLQLLDLINETGFDFFEKVPVSEKKQYSITYDFHLLNKNGKATLINHKLTPLFLNAEGKMWKAVCVVSISANKTAGNAAIHKQGSDQIWHLDLNSQLWKKQVKPQLTERELEVLRLYAQGLTINQIADKIFVSPDTVKYYRRRIFENFGVSNIVEALSYAVNNKVI</sequence>
<dbReference type="InterPro" id="IPR016032">
    <property type="entry name" value="Sig_transdc_resp-reg_C-effctor"/>
</dbReference>
<dbReference type="InterPro" id="IPR036388">
    <property type="entry name" value="WH-like_DNA-bd_sf"/>
</dbReference>
<organism evidence="5 6">
    <name type="scientific">Pedobacter kyungheensis</name>
    <dbReference type="NCBI Taxonomy" id="1069985"/>
    <lineage>
        <taxon>Bacteria</taxon>
        <taxon>Pseudomonadati</taxon>
        <taxon>Bacteroidota</taxon>
        <taxon>Sphingobacteriia</taxon>
        <taxon>Sphingobacteriales</taxon>
        <taxon>Sphingobacteriaceae</taxon>
        <taxon>Pedobacter</taxon>
    </lineage>
</organism>
<dbReference type="AlphaFoldDB" id="A0A0C1FR19"/>
<evidence type="ECO:0000256" key="2">
    <source>
        <dbReference type="ARBA" id="ARBA00023125"/>
    </source>
</evidence>
<accession>A0A0C1FR19</accession>
<keyword evidence="1" id="KW-0805">Transcription regulation</keyword>
<dbReference type="PROSITE" id="PS50043">
    <property type="entry name" value="HTH_LUXR_2"/>
    <property type="match status" value="1"/>
</dbReference>
<dbReference type="PANTHER" id="PTHR44688">
    <property type="entry name" value="DNA-BINDING TRANSCRIPTIONAL ACTIVATOR DEVR_DOSR"/>
    <property type="match status" value="1"/>
</dbReference>
<dbReference type="EMBL" id="JSYN01000010">
    <property type="protein sequence ID" value="KIA94213.1"/>
    <property type="molecule type" value="Genomic_DNA"/>
</dbReference>
<keyword evidence="6" id="KW-1185">Reference proteome</keyword>
<dbReference type="SMART" id="SM00421">
    <property type="entry name" value="HTH_LUXR"/>
    <property type="match status" value="1"/>
</dbReference>
<evidence type="ECO:0000259" key="4">
    <source>
        <dbReference type="PROSITE" id="PS50043"/>
    </source>
</evidence>
<dbReference type="Pfam" id="PF00196">
    <property type="entry name" value="GerE"/>
    <property type="match status" value="1"/>
</dbReference>
<evidence type="ECO:0000313" key="5">
    <source>
        <dbReference type="EMBL" id="KIA94213.1"/>
    </source>
</evidence>
<dbReference type="Gene3D" id="1.10.10.10">
    <property type="entry name" value="Winged helix-like DNA-binding domain superfamily/Winged helix DNA-binding domain"/>
    <property type="match status" value="1"/>
</dbReference>
<dbReference type="GO" id="GO:0003677">
    <property type="term" value="F:DNA binding"/>
    <property type="evidence" value="ECO:0007669"/>
    <property type="project" value="UniProtKB-KW"/>
</dbReference>
<dbReference type="Proteomes" id="UP000031246">
    <property type="component" value="Unassembled WGS sequence"/>
</dbReference>
<dbReference type="PRINTS" id="PR00038">
    <property type="entry name" value="HTHLUXR"/>
</dbReference>
<keyword evidence="3" id="KW-0804">Transcription</keyword>
<protein>
    <submittedName>
        <fullName evidence="5">LuxR family transcriptional regulator</fullName>
    </submittedName>
</protein>
<evidence type="ECO:0000256" key="1">
    <source>
        <dbReference type="ARBA" id="ARBA00023015"/>
    </source>
</evidence>
<feature type="domain" description="HTH luxR-type" evidence="4">
    <location>
        <begin position="186"/>
        <end position="251"/>
    </location>
</feature>
<reference evidence="5 6" key="1">
    <citation type="submission" date="2014-10" db="EMBL/GenBank/DDBJ databases">
        <title>Pedobacter Kyungheensis.</title>
        <authorList>
            <person name="Anderson B.M."/>
            <person name="Newman J.D."/>
        </authorList>
    </citation>
    <scope>NUCLEOTIDE SEQUENCE [LARGE SCALE GENOMIC DNA]</scope>
    <source>
        <strain evidence="5 6">KACC 16221</strain>
    </source>
</reference>
<evidence type="ECO:0000313" key="6">
    <source>
        <dbReference type="Proteomes" id="UP000031246"/>
    </source>
</evidence>
<dbReference type="InterPro" id="IPR000792">
    <property type="entry name" value="Tscrpt_reg_LuxR_C"/>
</dbReference>
<dbReference type="SUPFAM" id="SSF46894">
    <property type="entry name" value="C-terminal effector domain of the bipartite response regulators"/>
    <property type="match status" value="1"/>
</dbReference>
<evidence type="ECO:0000256" key="3">
    <source>
        <dbReference type="ARBA" id="ARBA00023163"/>
    </source>
</evidence>
<dbReference type="RefSeq" id="WP_039475058.1">
    <property type="nucleotide sequence ID" value="NZ_JSYN01000010.1"/>
</dbReference>